<evidence type="ECO:0000259" key="7">
    <source>
        <dbReference type="PROSITE" id="PS50056"/>
    </source>
</evidence>
<dbReference type="InterPro" id="IPR050561">
    <property type="entry name" value="PTP"/>
</dbReference>
<accession>A0A8J8P6L3</accession>
<keyword evidence="4" id="KW-0904">Protein phosphatase</keyword>
<dbReference type="EMBL" id="RRYP01000835">
    <property type="protein sequence ID" value="TNV86785.1"/>
    <property type="molecule type" value="Genomic_DNA"/>
</dbReference>
<evidence type="ECO:0000256" key="5">
    <source>
        <dbReference type="SAM" id="MobiDB-lite"/>
    </source>
</evidence>
<dbReference type="InterPro" id="IPR020422">
    <property type="entry name" value="TYR_PHOSPHATASE_DUAL_dom"/>
</dbReference>
<dbReference type="PROSITE" id="PS50056">
    <property type="entry name" value="TYR_PHOSPHATASE_2"/>
    <property type="match status" value="1"/>
</dbReference>
<evidence type="ECO:0000313" key="8">
    <source>
        <dbReference type="EMBL" id="TNV86785.1"/>
    </source>
</evidence>
<dbReference type="EC" id="3.1.3.48" evidence="2"/>
<dbReference type="OrthoDB" id="442453at2759"/>
<keyword evidence="9" id="KW-1185">Reference proteome</keyword>
<proteinExistence type="inferred from homology"/>
<dbReference type="InterPro" id="IPR016130">
    <property type="entry name" value="Tyr_Pase_AS"/>
</dbReference>
<evidence type="ECO:0000256" key="4">
    <source>
        <dbReference type="ARBA" id="ARBA00022912"/>
    </source>
</evidence>
<evidence type="ECO:0000259" key="6">
    <source>
        <dbReference type="PROSITE" id="PS50054"/>
    </source>
</evidence>
<dbReference type="InterPro" id="IPR000387">
    <property type="entry name" value="Tyr_Pase_dom"/>
</dbReference>
<reference evidence="8" key="1">
    <citation type="submission" date="2019-06" db="EMBL/GenBank/DDBJ databases">
        <authorList>
            <person name="Zheng W."/>
        </authorList>
    </citation>
    <scope>NUCLEOTIDE SEQUENCE</scope>
    <source>
        <strain evidence="8">QDHG01</strain>
    </source>
</reference>
<dbReference type="InterPro" id="IPR029260">
    <property type="entry name" value="DSPn"/>
</dbReference>
<comment type="similarity">
    <text evidence="1">Belongs to the protein-tyrosine phosphatase family. Non-receptor class CDC14 subfamily.</text>
</comment>
<dbReference type="CDD" id="cd17657">
    <property type="entry name" value="CDC14_N"/>
    <property type="match status" value="1"/>
</dbReference>
<comment type="caution">
    <text evidence="8">The sequence shown here is derived from an EMBL/GenBank/DDBJ whole genome shotgun (WGS) entry which is preliminary data.</text>
</comment>
<dbReference type="PROSITE" id="PS00383">
    <property type="entry name" value="TYR_PHOSPHATASE_1"/>
    <property type="match status" value="1"/>
</dbReference>
<dbReference type="InterPro" id="IPR029021">
    <property type="entry name" value="Prot-tyrosine_phosphatase-like"/>
</dbReference>
<feature type="domain" description="Tyrosine specific protein phosphatases" evidence="7">
    <location>
        <begin position="291"/>
        <end position="353"/>
    </location>
</feature>
<dbReference type="SMART" id="SM00404">
    <property type="entry name" value="PTPc_motif"/>
    <property type="match status" value="1"/>
</dbReference>
<evidence type="ECO:0000313" key="9">
    <source>
        <dbReference type="Proteomes" id="UP000785679"/>
    </source>
</evidence>
<dbReference type="SMART" id="SM00195">
    <property type="entry name" value="DSPc"/>
    <property type="match status" value="1"/>
</dbReference>
<sequence>MLGSSSQTGATPSHQYYTRHTAAKDIYQTTNSALESPAIEIIQDKLYWISGITPPSSESNAYYFSVDNELNYEPFHKDFGPLNLAKTHKYIRELVRLLSDPQFKEYRIYHYSSNKFDKQANSCFLMGAFMVVVLKINAETVWEQYFQPYHNQIIPFRDASYGDCTYECTIYHCLKGLEVAVRLGWYSFKDFDPREYEYYEKVENGDLNWIIPGKFLAFMGPIEHRAGTPLHERHGNAPEDYLEVFKHFGVTHVIRLNEPSKYDRTKFVKNGIKHSELYFIDGSTPSEQILSDFLRISEQEKGALAVHCKAGLGRTGTLIGCYAMKHFNFPAAAFIGWIRIARPGSILGPQQYYLLEKEEQMLGATRGVYYTKQLGRQKVGEMSPEDKKKSIYGDKRQGDKLVNKKFSTPSYHATPSMHLSGPPVANHGAHTTTGAGAGARLTR</sequence>
<evidence type="ECO:0000256" key="1">
    <source>
        <dbReference type="ARBA" id="ARBA00007315"/>
    </source>
</evidence>
<organism evidence="8 9">
    <name type="scientific">Halteria grandinella</name>
    <dbReference type="NCBI Taxonomy" id="5974"/>
    <lineage>
        <taxon>Eukaryota</taxon>
        <taxon>Sar</taxon>
        <taxon>Alveolata</taxon>
        <taxon>Ciliophora</taxon>
        <taxon>Intramacronucleata</taxon>
        <taxon>Spirotrichea</taxon>
        <taxon>Stichotrichia</taxon>
        <taxon>Sporadotrichida</taxon>
        <taxon>Halteriidae</taxon>
        <taxon>Halteria</taxon>
    </lineage>
</organism>
<protein>
    <recommendedName>
        <fullName evidence="2">protein-tyrosine-phosphatase</fullName>
        <ecNumber evidence="2">3.1.3.48</ecNumber>
    </recommendedName>
</protein>
<dbReference type="SUPFAM" id="SSF52799">
    <property type="entry name" value="(Phosphotyrosine protein) phosphatases II"/>
    <property type="match status" value="2"/>
</dbReference>
<dbReference type="GO" id="GO:0004725">
    <property type="term" value="F:protein tyrosine phosphatase activity"/>
    <property type="evidence" value="ECO:0007669"/>
    <property type="project" value="UniProtKB-EC"/>
</dbReference>
<name>A0A8J8P6L3_HALGN</name>
<dbReference type="Pfam" id="PF14671">
    <property type="entry name" value="DSPn"/>
    <property type="match status" value="1"/>
</dbReference>
<dbReference type="Gene3D" id="3.90.190.10">
    <property type="entry name" value="Protein tyrosine phosphatase superfamily"/>
    <property type="match status" value="2"/>
</dbReference>
<dbReference type="Proteomes" id="UP000785679">
    <property type="component" value="Unassembled WGS sequence"/>
</dbReference>
<feature type="domain" description="Tyrosine-protein phosphatase" evidence="6">
    <location>
        <begin position="205"/>
        <end position="364"/>
    </location>
</feature>
<dbReference type="PANTHER" id="PTHR23339">
    <property type="entry name" value="TYROSINE SPECIFIC PROTEIN PHOSPHATASE AND DUAL SPECIFICITY PROTEIN PHOSPHATASE"/>
    <property type="match status" value="1"/>
</dbReference>
<dbReference type="InterPro" id="IPR003595">
    <property type="entry name" value="Tyr_Pase_cat"/>
</dbReference>
<dbReference type="FunFam" id="3.90.190.10:FF:000006">
    <property type="entry name" value="Dual specificity protein phosphatase CDC14B"/>
    <property type="match status" value="1"/>
</dbReference>
<evidence type="ECO:0000256" key="2">
    <source>
        <dbReference type="ARBA" id="ARBA00013064"/>
    </source>
</evidence>
<feature type="region of interest" description="Disordered" evidence="5">
    <location>
        <begin position="412"/>
        <end position="443"/>
    </location>
</feature>
<dbReference type="Pfam" id="PF22785">
    <property type="entry name" value="Tc-R-P"/>
    <property type="match status" value="1"/>
</dbReference>
<evidence type="ECO:0000256" key="3">
    <source>
        <dbReference type="ARBA" id="ARBA00022801"/>
    </source>
</evidence>
<dbReference type="InterPro" id="IPR044506">
    <property type="entry name" value="CDC14_C"/>
</dbReference>
<gene>
    <name evidence="8" type="ORF">FGO68_gene7006</name>
</gene>
<keyword evidence="3" id="KW-0378">Hydrolase</keyword>
<dbReference type="AlphaFoldDB" id="A0A8J8P6L3"/>
<dbReference type="PROSITE" id="PS50054">
    <property type="entry name" value="TYR_PHOSPHATASE_DUAL"/>
    <property type="match status" value="1"/>
</dbReference>
<dbReference type="CDD" id="cd14499">
    <property type="entry name" value="CDC14_C"/>
    <property type="match status" value="1"/>
</dbReference>